<dbReference type="AlphaFoldDB" id="D2V808"/>
<accession>D2V808</accession>
<dbReference type="GO" id="GO:0003688">
    <property type="term" value="F:DNA replication origin binding"/>
    <property type="evidence" value="ECO:0007669"/>
    <property type="project" value="UniProtKB-UniRule"/>
</dbReference>
<evidence type="ECO:0000313" key="5">
    <source>
        <dbReference type="Proteomes" id="UP000006671"/>
    </source>
</evidence>
<protein>
    <recommendedName>
        <fullName evidence="1">Origin recognition complex subunit 2</fullName>
    </recommendedName>
</protein>
<name>D2V808_NAEGR</name>
<dbReference type="RefSeq" id="XP_002679705.1">
    <property type="nucleotide sequence ID" value="XM_002679659.1"/>
</dbReference>
<dbReference type="STRING" id="5762.D2V808"/>
<dbReference type="InParanoid" id="D2V808"/>
<dbReference type="InterPro" id="IPR007220">
    <property type="entry name" value="ORC2"/>
</dbReference>
<keyword evidence="1" id="KW-0539">Nucleus</keyword>
<organism evidence="5">
    <name type="scientific">Naegleria gruberi</name>
    <name type="common">Amoeba</name>
    <dbReference type="NCBI Taxonomy" id="5762"/>
    <lineage>
        <taxon>Eukaryota</taxon>
        <taxon>Discoba</taxon>
        <taxon>Heterolobosea</taxon>
        <taxon>Tetramitia</taxon>
        <taxon>Eutetramitia</taxon>
        <taxon>Vahlkampfiidae</taxon>
        <taxon>Naegleria</taxon>
    </lineage>
</organism>
<feature type="domain" description="Origin recognition complex subunit 2 RecA-like" evidence="3">
    <location>
        <begin position="13"/>
        <end position="151"/>
    </location>
</feature>
<dbReference type="VEuPathDB" id="AmoebaDB:NAEGRDRAFT_88227"/>
<dbReference type="Proteomes" id="UP000006671">
    <property type="component" value="Unassembled WGS sequence"/>
</dbReference>
<comment type="similarity">
    <text evidence="1">Belongs to the ORC2 family.</text>
</comment>
<evidence type="ECO:0000259" key="3">
    <source>
        <dbReference type="Pfam" id="PF04084"/>
    </source>
</evidence>
<dbReference type="Pfam" id="PF04084">
    <property type="entry name" value="RecA-like_ORC2"/>
    <property type="match status" value="1"/>
</dbReference>
<evidence type="ECO:0000256" key="2">
    <source>
        <dbReference type="SAM" id="MobiDB-lite"/>
    </source>
</evidence>
<evidence type="ECO:0000313" key="4">
    <source>
        <dbReference type="EMBL" id="EFC46961.1"/>
    </source>
</evidence>
<dbReference type="KEGG" id="ngr:NAEGRDRAFT_88227"/>
<comment type="subunit">
    <text evidence="1">Component of the origin recognition complex (ORC).</text>
</comment>
<keyword evidence="5" id="KW-1185">Reference proteome</keyword>
<sequence length="296" mass="34040">MYCMKESDVNSFFAIVCGYNPEITIGIMLDDILKTHLKEKNTKNLSYVEKVDTIIRIMNQRNELAKPLPDDEFGDFAEFMKDEEPSTKHAKQHLYICIHNIDGPGLRSKSTQHLLSVLSSNRYIHLICSVDNQLSNLLWEPSIEDKFGFMRFNITNFCTYFAESEYYSLQDLYNESSDGKKSSEEKSLGPVEIVANILKSANKKHRQIYMIICNKFIENEKYNESEEGSSQPKPSGSTHQEIKSSMGVYSTDDALLRDGLSYLENQIKVIKKKQNTFIPTLKRNQCEKLLVILNNS</sequence>
<gene>
    <name evidence="4" type="ORF">NAEGRDRAFT_88227</name>
</gene>
<dbReference type="GO" id="GO:0006260">
    <property type="term" value="P:DNA replication"/>
    <property type="evidence" value="ECO:0007669"/>
    <property type="project" value="UniProtKB-UniRule"/>
</dbReference>
<dbReference type="OrthoDB" id="20198at2759"/>
<feature type="compositionally biased region" description="Polar residues" evidence="2">
    <location>
        <begin position="228"/>
        <end position="239"/>
    </location>
</feature>
<dbReference type="EMBL" id="GG738856">
    <property type="protein sequence ID" value="EFC46961.1"/>
    <property type="molecule type" value="Genomic_DNA"/>
</dbReference>
<dbReference type="PANTHER" id="PTHR14052">
    <property type="entry name" value="ORIGIN RECOGNITION COMPLEX SUBUNIT 2"/>
    <property type="match status" value="1"/>
</dbReference>
<dbReference type="GeneID" id="8850387"/>
<dbReference type="InterPro" id="IPR056772">
    <property type="entry name" value="RecA-like_ORC2"/>
</dbReference>
<feature type="region of interest" description="Disordered" evidence="2">
    <location>
        <begin position="223"/>
        <end position="242"/>
    </location>
</feature>
<evidence type="ECO:0000256" key="1">
    <source>
        <dbReference type="RuleBase" id="RU368084"/>
    </source>
</evidence>
<dbReference type="GO" id="GO:0005664">
    <property type="term" value="C:nuclear origin of replication recognition complex"/>
    <property type="evidence" value="ECO:0007669"/>
    <property type="project" value="UniProtKB-UniRule"/>
</dbReference>
<dbReference type="PANTHER" id="PTHR14052:SF0">
    <property type="entry name" value="ORIGIN RECOGNITION COMPLEX SUBUNIT 2"/>
    <property type="match status" value="1"/>
</dbReference>
<reference evidence="4 5" key="1">
    <citation type="journal article" date="2010" name="Cell">
        <title>The genome of Naegleria gruberi illuminates early eukaryotic versatility.</title>
        <authorList>
            <person name="Fritz-Laylin L.K."/>
            <person name="Prochnik S.E."/>
            <person name="Ginger M.L."/>
            <person name="Dacks J.B."/>
            <person name="Carpenter M.L."/>
            <person name="Field M.C."/>
            <person name="Kuo A."/>
            <person name="Paredez A."/>
            <person name="Chapman J."/>
            <person name="Pham J."/>
            <person name="Shu S."/>
            <person name="Neupane R."/>
            <person name="Cipriano M."/>
            <person name="Mancuso J."/>
            <person name="Tu H."/>
            <person name="Salamov A."/>
            <person name="Lindquist E."/>
            <person name="Shapiro H."/>
            <person name="Lucas S."/>
            <person name="Grigoriev I.V."/>
            <person name="Cande W.Z."/>
            <person name="Fulton C."/>
            <person name="Rokhsar D.S."/>
            <person name="Dawson S.C."/>
        </authorList>
    </citation>
    <scope>NUCLEOTIDE SEQUENCE [LARGE SCALE GENOMIC DNA]</scope>
    <source>
        <strain evidence="4 5">NEG-M</strain>
    </source>
</reference>
<keyword evidence="1" id="KW-0235">DNA replication</keyword>
<comment type="function">
    <text evidence="1">Component of the origin recognition complex (ORC) that binds origins of replication. DNA-binding is ATP-dependent. ORC is required to assemble the pre-replication complex necessary to initiate DNA replication.</text>
</comment>
<comment type="subcellular location">
    <subcellularLocation>
        <location evidence="1">Nucleus</location>
    </subcellularLocation>
</comment>
<proteinExistence type="inferred from homology"/>